<comment type="caution">
    <text evidence="5">The sequence shown here is derived from an EMBL/GenBank/DDBJ whole genome shotgun (WGS) entry which is preliminary data.</text>
</comment>
<reference evidence="6" key="1">
    <citation type="submission" date="2023-07" db="EMBL/GenBank/DDBJ databases">
        <title>Novel species in the genus Lipingzhangella isolated from Sambhar Salt Lake.</title>
        <authorList>
            <person name="Jiya N."/>
            <person name="Kajale S."/>
            <person name="Sharma A."/>
        </authorList>
    </citation>
    <scope>NUCLEOTIDE SEQUENCE [LARGE SCALE GENOMIC DNA]</scope>
    <source>
        <strain evidence="6">LS1_29</strain>
    </source>
</reference>
<accession>A0ABU2H349</accession>
<dbReference type="RefSeq" id="WP_310911519.1">
    <property type="nucleotide sequence ID" value="NZ_JAVLVT010000002.1"/>
</dbReference>
<keyword evidence="6" id="KW-1185">Reference proteome</keyword>
<feature type="region of interest" description="Disordered" evidence="3">
    <location>
        <begin position="722"/>
        <end position="741"/>
    </location>
</feature>
<feature type="domain" description="Glycosyltransferase subfamily 4-like N-terminal" evidence="4">
    <location>
        <begin position="437"/>
        <end position="519"/>
    </location>
</feature>
<dbReference type="SUPFAM" id="SSF53756">
    <property type="entry name" value="UDP-Glycosyltransferase/glycogen phosphorylase"/>
    <property type="match status" value="2"/>
</dbReference>
<dbReference type="Proteomes" id="UP001250214">
    <property type="component" value="Unassembled WGS sequence"/>
</dbReference>
<organism evidence="5 6">
    <name type="scientific">Lipingzhangella rawalii</name>
    <dbReference type="NCBI Taxonomy" id="2055835"/>
    <lineage>
        <taxon>Bacteria</taxon>
        <taxon>Bacillati</taxon>
        <taxon>Actinomycetota</taxon>
        <taxon>Actinomycetes</taxon>
        <taxon>Streptosporangiales</taxon>
        <taxon>Nocardiopsidaceae</taxon>
        <taxon>Lipingzhangella</taxon>
    </lineage>
</organism>
<dbReference type="PANTHER" id="PTHR12526">
    <property type="entry name" value="GLYCOSYLTRANSFERASE"/>
    <property type="match status" value="1"/>
</dbReference>
<evidence type="ECO:0000256" key="2">
    <source>
        <dbReference type="ARBA" id="ARBA00022679"/>
    </source>
</evidence>
<evidence type="ECO:0000259" key="4">
    <source>
        <dbReference type="Pfam" id="PF13439"/>
    </source>
</evidence>
<proteinExistence type="predicted"/>
<sequence length="741" mass="82147">MTQALASAGCEVTLLLKAPVRTERLTAPLAALAGVTLRRPHEEGLVSTTAERGLSPELAVSLIGQLDQDQPADLIVVRGRRLAALAAQEQQLHGRLWTYLTDIPQSVSELTPAVTSELSDIAVASRVLLCQTEDLRCFLESVVPAACGKSVVFGPVVDVDPPQQPRRRPEGEPLRLVYTGKFAPRWQTLEMTELPAALAERNVSAELHMVGDKIHRDPSGWSRRMRRALENTPGVIWHGGMSRSEALDIAAGCDLGLSWRSAELDASLELSTKVLELGALGVPVLLNRTPMHEELLGADYPLFVDAHTEPDAQGVAGVVAATLAPSARGRQTPGSPEEPPVSELAVQRCRQAAGQFTLERAAQRLRELLAEVAPRVPSAAHRESTRPLRVVIAGHDLKFFTRLGEHLAALPGLELRFDEWEGISTHDEYRSSELAAWADVVVCEWCGPNALFYASRKRRGQRLVVRLHRFELYAQWPHKLDIDQVDAVVCVSPHYAQRTREETGWPEEKVVVLPNWVDARQLDRPKLPGAEYTLGMVGAAPSRKRLDRALDVLAELRHLDSRYTLAVKTRQPWDYWWVWNRPEERDYYERTYRRIQRSEPLAGGVVFDPFGPDIAAWLRRVGFVLSTSDDESFHLAPAECAASGGVPVVLAWPGAHTIYSERWVHPDTTTMAAAIHRVVTGGRFEETRRVAQREIVEQYSLERVRQLWTDLVIDGRLPRGTDPWPATGIAPSPTAVSSTAG</sequence>
<dbReference type="Pfam" id="PF13439">
    <property type="entry name" value="Glyco_transf_4"/>
    <property type="match status" value="1"/>
</dbReference>
<evidence type="ECO:0000256" key="1">
    <source>
        <dbReference type="ARBA" id="ARBA00022676"/>
    </source>
</evidence>
<keyword evidence="1" id="KW-0328">Glycosyltransferase</keyword>
<dbReference type="InterPro" id="IPR028098">
    <property type="entry name" value="Glyco_trans_4-like_N"/>
</dbReference>
<dbReference type="Gene3D" id="3.40.50.2000">
    <property type="entry name" value="Glycogen Phosphorylase B"/>
    <property type="match status" value="3"/>
</dbReference>
<evidence type="ECO:0000313" key="6">
    <source>
        <dbReference type="Proteomes" id="UP001250214"/>
    </source>
</evidence>
<evidence type="ECO:0000313" key="5">
    <source>
        <dbReference type="EMBL" id="MDS1269727.1"/>
    </source>
</evidence>
<dbReference type="CDD" id="cd03801">
    <property type="entry name" value="GT4_PimA-like"/>
    <property type="match status" value="1"/>
</dbReference>
<name>A0ABU2H349_9ACTN</name>
<keyword evidence="2" id="KW-0808">Transferase</keyword>
<protein>
    <submittedName>
        <fullName evidence="5">Glycosyltransferase</fullName>
    </submittedName>
</protein>
<evidence type="ECO:0000256" key="3">
    <source>
        <dbReference type="SAM" id="MobiDB-lite"/>
    </source>
</evidence>
<gene>
    <name evidence="5" type="ORF">RIF23_05405</name>
</gene>
<dbReference type="EMBL" id="JAVLVT010000002">
    <property type="protein sequence ID" value="MDS1269727.1"/>
    <property type="molecule type" value="Genomic_DNA"/>
</dbReference>
<dbReference type="PANTHER" id="PTHR12526:SF638">
    <property type="entry name" value="SPORE COAT PROTEIN SA"/>
    <property type="match status" value="1"/>
</dbReference>